<dbReference type="EMBL" id="JBBMEK010000070">
    <property type="protein sequence ID" value="MEQ2364913.1"/>
    <property type="molecule type" value="Genomic_DNA"/>
</dbReference>
<protein>
    <submittedName>
        <fullName evidence="1">Uncharacterized protein</fullName>
    </submittedName>
</protein>
<comment type="caution">
    <text evidence="1">The sequence shown here is derived from an EMBL/GenBank/DDBJ whole genome shotgun (WGS) entry which is preliminary data.</text>
</comment>
<evidence type="ECO:0000313" key="2">
    <source>
        <dbReference type="Proteomes" id="UP001469749"/>
    </source>
</evidence>
<dbReference type="Proteomes" id="UP001469749">
    <property type="component" value="Unassembled WGS sequence"/>
</dbReference>
<accession>A0ABV1B3B1</accession>
<reference evidence="1 2" key="1">
    <citation type="submission" date="2024-03" db="EMBL/GenBank/DDBJ databases">
        <title>Human intestinal bacterial collection.</title>
        <authorList>
            <person name="Pauvert C."/>
            <person name="Hitch T.C.A."/>
            <person name="Clavel T."/>
        </authorList>
    </citation>
    <scope>NUCLEOTIDE SEQUENCE [LARGE SCALE GENOMIC DNA]</scope>
    <source>
        <strain evidence="1 2">CLA-AA-H190</strain>
    </source>
</reference>
<dbReference type="RefSeq" id="WP_349084770.1">
    <property type="nucleotide sequence ID" value="NZ_JBBMEK010000070.1"/>
</dbReference>
<keyword evidence="2" id="KW-1185">Reference proteome</keyword>
<sequence>MSEENRQLNSDIIIERQQLTFEVIHNMKGEDVCQTIFHDRCYPMVVRDIPLIFEYPVQLQE</sequence>
<gene>
    <name evidence="1" type="ORF">WMO25_07360</name>
</gene>
<proteinExistence type="predicted"/>
<name>A0ABV1B3B1_9FIRM</name>
<organism evidence="1 2">
    <name type="scientific">Coprococcus intestinihominis</name>
    <dbReference type="NCBI Taxonomy" id="3133154"/>
    <lineage>
        <taxon>Bacteria</taxon>
        <taxon>Bacillati</taxon>
        <taxon>Bacillota</taxon>
        <taxon>Clostridia</taxon>
        <taxon>Lachnospirales</taxon>
        <taxon>Lachnospiraceae</taxon>
        <taxon>Coprococcus</taxon>
    </lineage>
</organism>
<evidence type="ECO:0000313" key="1">
    <source>
        <dbReference type="EMBL" id="MEQ2364913.1"/>
    </source>
</evidence>